<accession>A0A2I2KWF3</accession>
<evidence type="ECO:0000313" key="2">
    <source>
        <dbReference type="Proteomes" id="UP000234331"/>
    </source>
</evidence>
<gene>
    <name evidence="1" type="ORF">FRACA_40012</name>
</gene>
<proteinExistence type="predicted"/>
<sequence>MARYNGQVNLKEWAESRGVAYVTARRWYAPGPRPQGWRPDSGRRRRDTAGAIWCDGGVRPGVVR</sequence>
<reference evidence="1 2" key="1">
    <citation type="submission" date="2017-06" db="EMBL/GenBank/DDBJ databases">
        <authorList>
            <person name="Kim H.J."/>
            <person name="Triplett B.A."/>
        </authorList>
    </citation>
    <scope>NUCLEOTIDE SEQUENCE [LARGE SCALE GENOMIC DNA]</scope>
    <source>
        <strain evidence="1">FRACA_ARgP5</strain>
    </source>
</reference>
<dbReference type="AlphaFoldDB" id="A0A2I2KWF3"/>
<name>A0A2I2KWF3_9ACTN</name>
<protein>
    <submittedName>
        <fullName evidence="1">Uncharacterized protein</fullName>
    </submittedName>
</protein>
<keyword evidence="2" id="KW-1185">Reference proteome</keyword>
<organism evidence="1 2">
    <name type="scientific">Frankia canadensis</name>
    <dbReference type="NCBI Taxonomy" id="1836972"/>
    <lineage>
        <taxon>Bacteria</taxon>
        <taxon>Bacillati</taxon>
        <taxon>Actinomycetota</taxon>
        <taxon>Actinomycetes</taxon>
        <taxon>Frankiales</taxon>
        <taxon>Frankiaceae</taxon>
        <taxon>Frankia</taxon>
    </lineage>
</organism>
<dbReference type="EMBL" id="FZMO01000334">
    <property type="protein sequence ID" value="SNQ49984.1"/>
    <property type="molecule type" value="Genomic_DNA"/>
</dbReference>
<evidence type="ECO:0000313" key="1">
    <source>
        <dbReference type="EMBL" id="SNQ49984.1"/>
    </source>
</evidence>
<dbReference type="Proteomes" id="UP000234331">
    <property type="component" value="Unassembled WGS sequence"/>
</dbReference>